<dbReference type="EMBL" id="CP017634">
    <property type="protein sequence ID" value="ATW28439.1"/>
    <property type="molecule type" value="Genomic_DNA"/>
</dbReference>
<evidence type="ECO:0000256" key="5">
    <source>
        <dbReference type="ARBA" id="ARBA00022989"/>
    </source>
</evidence>
<dbReference type="InterPro" id="IPR035906">
    <property type="entry name" value="MetI-like_sf"/>
</dbReference>
<dbReference type="PANTHER" id="PTHR43386:SF1">
    <property type="entry name" value="D,D-DIPEPTIDE TRANSPORT SYSTEM PERMEASE PROTEIN DDPC-RELATED"/>
    <property type="match status" value="1"/>
</dbReference>
<protein>
    <submittedName>
        <fullName evidence="10">D-ala-D-ala transporter subunit</fullName>
    </submittedName>
</protein>
<evidence type="ECO:0000313" key="11">
    <source>
        <dbReference type="Proteomes" id="UP000323521"/>
    </source>
</evidence>
<dbReference type="InterPro" id="IPR000515">
    <property type="entry name" value="MetI-like"/>
</dbReference>
<dbReference type="KEGG" id="fwa:DCMF_07510"/>
<evidence type="ECO:0000256" key="3">
    <source>
        <dbReference type="ARBA" id="ARBA00022475"/>
    </source>
</evidence>
<feature type="transmembrane region" description="Helical" evidence="8">
    <location>
        <begin position="126"/>
        <end position="144"/>
    </location>
</feature>
<reference evidence="10 11" key="1">
    <citation type="submission" date="2016-10" db="EMBL/GenBank/DDBJ databases">
        <title>Complete Genome Sequence of Peptococcaceae strain DCMF.</title>
        <authorList>
            <person name="Edwards R.J."/>
            <person name="Holland S.I."/>
            <person name="Deshpande N.P."/>
            <person name="Wong Y.K."/>
            <person name="Ertan H."/>
            <person name="Manefield M."/>
            <person name="Russell T.L."/>
            <person name="Lee M.J."/>
        </authorList>
    </citation>
    <scope>NUCLEOTIDE SEQUENCE [LARGE SCALE GENOMIC DNA]</scope>
    <source>
        <strain evidence="10 11">DCMF</strain>
    </source>
</reference>
<keyword evidence="4 8" id="KW-0812">Transmembrane</keyword>
<dbReference type="InterPro" id="IPR053385">
    <property type="entry name" value="ABC_transport_permease"/>
</dbReference>
<feature type="domain" description="ABC transmembrane type-1" evidence="9">
    <location>
        <begin position="84"/>
        <end position="273"/>
    </location>
</feature>
<keyword evidence="3" id="KW-1003">Cell membrane</keyword>
<dbReference type="GO" id="GO:0005886">
    <property type="term" value="C:plasma membrane"/>
    <property type="evidence" value="ECO:0007669"/>
    <property type="project" value="UniProtKB-SubCell"/>
</dbReference>
<name>A0A3G1L1E0_FORW1</name>
<sequence>MLARLKEVRLSVHLLNKNKLTRVAFITIIILVAIAVIVPVAFPSLAHMASATDPQYKLLPPSWDHLFGTDDMGRDIFLRVLIGTQISLQTSLIAVGIALLIGVPLGAMAGYFGGFVDELIMRVTDIFLSFPSLLLAITIAAFLGPSLHNAIIAIAVSWWPWYTRLIRGQAVSIKERQFVKAAKSIGAPDYKIICQHIVPNCLGPVIVQASMDIGGVILTIASLSYLGLGAQPPQPEWGLMVSTSRNYFLDSWWYSIFPGMAIFITVLAFNLLGDGLREILDPKTRNK</sequence>
<comment type="similarity">
    <text evidence="7">Belongs to the binding-protein-dependent transport system permease family. OppBC subfamily.</text>
</comment>
<proteinExistence type="inferred from homology"/>
<dbReference type="CDD" id="cd06261">
    <property type="entry name" value="TM_PBP2"/>
    <property type="match status" value="1"/>
</dbReference>
<dbReference type="Pfam" id="PF00528">
    <property type="entry name" value="BPD_transp_1"/>
    <property type="match status" value="1"/>
</dbReference>
<organism evidence="10 11">
    <name type="scientific">Formimonas warabiya</name>
    <dbReference type="NCBI Taxonomy" id="1761012"/>
    <lineage>
        <taxon>Bacteria</taxon>
        <taxon>Bacillati</taxon>
        <taxon>Bacillota</taxon>
        <taxon>Clostridia</taxon>
        <taxon>Eubacteriales</taxon>
        <taxon>Peptococcaceae</taxon>
        <taxon>Candidatus Formimonas</taxon>
    </lineage>
</organism>
<dbReference type="NCBIfam" id="NF045474">
    <property type="entry name" value="Opp2C"/>
    <property type="match status" value="1"/>
</dbReference>
<dbReference type="PANTHER" id="PTHR43386">
    <property type="entry name" value="OLIGOPEPTIDE TRANSPORT SYSTEM PERMEASE PROTEIN APPC"/>
    <property type="match status" value="1"/>
</dbReference>
<comment type="subcellular location">
    <subcellularLocation>
        <location evidence="1 8">Cell membrane</location>
        <topology evidence="1 8">Multi-pass membrane protein</topology>
    </subcellularLocation>
</comment>
<evidence type="ECO:0000256" key="4">
    <source>
        <dbReference type="ARBA" id="ARBA00022692"/>
    </source>
</evidence>
<evidence type="ECO:0000259" key="9">
    <source>
        <dbReference type="PROSITE" id="PS50928"/>
    </source>
</evidence>
<evidence type="ECO:0000256" key="2">
    <source>
        <dbReference type="ARBA" id="ARBA00022448"/>
    </source>
</evidence>
<evidence type="ECO:0000256" key="6">
    <source>
        <dbReference type="ARBA" id="ARBA00023136"/>
    </source>
</evidence>
<dbReference type="Gene3D" id="1.10.3720.10">
    <property type="entry name" value="MetI-like"/>
    <property type="match status" value="1"/>
</dbReference>
<dbReference type="SUPFAM" id="SSF161098">
    <property type="entry name" value="MetI-like"/>
    <property type="match status" value="1"/>
</dbReference>
<evidence type="ECO:0000313" key="10">
    <source>
        <dbReference type="EMBL" id="ATW28439.1"/>
    </source>
</evidence>
<evidence type="ECO:0000256" key="8">
    <source>
        <dbReference type="RuleBase" id="RU363032"/>
    </source>
</evidence>
<dbReference type="GO" id="GO:0055085">
    <property type="term" value="P:transmembrane transport"/>
    <property type="evidence" value="ECO:0007669"/>
    <property type="project" value="InterPro"/>
</dbReference>
<keyword evidence="6 8" id="KW-0472">Membrane</keyword>
<dbReference type="PROSITE" id="PS50928">
    <property type="entry name" value="ABC_TM1"/>
    <property type="match status" value="1"/>
</dbReference>
<feature type="transmembrane region" description="Helical" evidence="8">
    <location>
        <begin position="92"/>
        <end position="114"/>
    </location>
</feature>
<gene>
    <name evidence="10" type="ORF">DCMF_07510</name>
</gene>
<dbReference type="AlphaFoldDB" id="A0A3G1L1E0"/>
<dbReference type="Proteomes" id="UP000323521">
    <property type="component" value="Chromosome"/>
</dbReference>
<evidence type="ECO:0000256" key="1">
    <source>
        <dbReference type="ARBA" id="ARBA00004651"/>
    </source>
</evidence>
<accession>A0A3G1L1E0</accession>
<evidence type="ECO:0000256" key="7">
    <source>
        <dbReference type="ARBA" id="ARBA00024202"/>
    </source>
</evidence>
<keyword evidence="11" id="KW-1185">Reference proteome</keyword>
<keyword evidence="5 8" id="KW-1133">Transmembrane helix</keyword>
<dbReference type="InterPro" id="IPR050366">
    <property type="entry name" value="BP-dependent_transpt_permease"/>
</dbReference>
<feature type="transmembrane region" description="Helical" evidence="8">
    <location>
        <begin position="252"/>
        <end position="273"/>
    </location>
</feature>
<feature type="transmembrane region" description="Helical" evidence="8">
    <location>
        <begin position="20"/>
        <end position="42"/>
    </location>
</feature>
<keyword evidence="2 8" id="KW-0813">Transport</keyword>